<name>A0A2P2NAZ5_RHIMU</name>
<dbReference type="AlphaFoldDB" id="A0A2P2NAZ5"/>
<dbReference type="EMBL" id="GGEC01059178">
    <property type="protein sequence ID" value="MBX39662.1"/>
    <property type="molecule type" value="Transcribed_RNA"/>
</dbReference>
<organism evidence="1">
    <name type="scientific">Rhizophora mucronata</name>
    <name type="common">Asiatic mangrove</name>
    <dbReference type="NCBI Taxonomy" id="61149"/>
    <lineage>
        <taxon>Eukaryota</taxon>
        <taxon>Viridiplantae</taxon>
        <taxon>Streptophyta</taxon>
        <taxon>Embryophyta</taxon>
        <taxon>Tracheophyta</taxon>
        <taxon>Spermatophyta</taxon>
        <taxon>Magnoliopsida</taxon>
        <taxon>eudicotyledons</taxon>
        <taxon>Gunneridae</taxon>
        <taxon>Pentapetalae</taxon>
        <taxon>rosids</taxon>
        <taxon>fabids</taxon>
        <taxon>Malpighiales</taxon>
        <taxon>Rhizophoraceae</taxon>
        <taxon>Rhizophora</taxon>
    </lineage>
</organism>
<protein>
    <submittedName>
        <fullName evidence="1">Uncharacterized protein</fullName>
    </submittedName>
</protein>
<reference evidence="1" key="1">
    <citation type="submission" date="2018-02" db="EMBL/GenBank/DDBJ databases">
        <title>Rhizophora mucronata_Transcriptome.</title>
        <authorList>
            <person name="Meera S.P."/>
            <person name="Sreeshan A."/>
            <person name="Augustine A."/>
        </authorList>
    </citation>
    <scope>NUCLEOTIDE SEQUENCE</scope>
    <source>
        <tissue evidence="1">Leaf</tissue>
    </source>
</reference>
<sequence length="48" mass="5470">MLISHLFQCNSMPFSVASSFLFFHCQDAALSKEAILRSHFHPTTDRLS</sequence>
<evidence type="ECO:0000313" key="1">
    <source>
        <dbReference type="EMBL" id="MBX39662.1"/>
    </source>
</evidence>
<accession>A0A2P2NAZ5</accession>
<proteinExistence type="predicted"/>